<accession>A0A0D1K4B7</accession>
<feature type="compositionally biased region" description="Polar residues" evidence="1">
    <location>
        <begin position="47"/>
        <end position="58"/>
    </location>
</feature>
<proteinExistence type="predicted"/>
<comment type="caution">
    <text evidence="3">The sequence shown here is derived from an EMBL/GenBank/DDBJ whole genome shotgun (WGS) entry which is preliminary data.</text>
</comment>
<feature type="region of interest" description="Disordered" evidence="1">
    <location>
        <begin position="364"/>
        <end position="399"/>
    </location>
</feature>
<evidence type="ECO:0000256" key="1">
    <source>
        <dbReference type="SAM" id="MobiDB-lite"/>
    </source>
</evidence>
<dbReference type="STRING" id="137591.AO080_07765"/>
<dbReference type="GO" id="GO:0003676">
    <property type="term" value="F:nucleic acid binding"/>
    <property type="evidence" value="ECO:0007669"/>
    <property type="project" value="InterPro"/>
</dbReference>
<keyword evidence="3" id="KW-0255">Endonuclease</keyword>
<evidence type="ECO:0000313" key="4">
    <source>
        <dbReference type="Proteomes" id="UP000032287"/>
    </source>
</evidence>
<feature type="region of interest" description="Disordered" evidence="1">
    <location>
        <begin position="26"/>
        <end position="76"/>
    </location>
</feature>
<feature type="compositionally biased region" description="Low complexity" evidence="1">
    <location>
        <begin position="320"/>
        <end position="351"/>
    </location>
</feature>
<organism evidence="3 4">
    <name type="scientific">Weissella cibaria</name>
    <dbReference type="NCBI Taxonomy" id="137591"/>
    <lineage>
        <taxon>Bacteria</taxon>
        <taxon>Bacillati</taxon>
        <taxon>Bacillota</taxon>
        <taxon>Bacilli</taxon>
        <taxon>Lactobacillales</taxon>
        <taxon>Lactobacillaceae</taxon>
        <taxon>Weissella</taxon>
    </lineage>
</organism>
<name>A0A0D1K4B7_9LACO</name>
<evidence type="ECO:0000313" key="3">
    <source>
        <dbReference type="EMBL" id="KIU19869.1"/>
    </source>
</evidence>
<dbReference type="GO" id="GO:0016787">
    <property type="term" value="F:hydrolase activity"/>
    <property type="evidence" value="ECO:0007669"/>
    <property type="project" value="InterPro"/>
</dbReference>
<protein>
    <submittedName>
        <fullName evidence="3">DNA/RNA non-specific endonuclease</fullName>
    </submittedName>
</protein>
<dbReference type="AlphaFoldDB" id="A0A0D1K4B7"/>
<dbReference type="PATRIC" id="fig|137591.25.peg.1864"/>
<dbReference type="Proteomes" id="UP000032287">
    <property type="component" value="Unassembled WGS sequence"/>
</dbReference>
<dbReference type="Pfam" id="PF13930">
    <property type="entry name" value="Endonuclea_NS_2"/>
    <property type="match status" value="1"/>
</dbReference>
<dbReference type="EMBL" id="JWHU01000034">
    <property type="protein sequence ID" value="KIU19869.1"/>
    <property type="molecule type" value="Genomic_DNA"/>
</dbReference>
<feature type="compositionally biased region" description="Polar residues" evidence="1">
    <location>
        <begin position="370"/>
        <end position="389"/>
    </location>
</feature>
<dbReference type="SMART" id="SM00892">
    <property type="entry name" value="Endonuclease_NS"/>
    <property type="match status" value="1"/>
</dbReference>
<keyword evidence="4" id="KW-1185">Reference proteome</keyword>
<keyword evidence="3" id="KW-0378">Hydrolase</keyword>
<gene>
    <name evidence="3" type="ORF">QX99_01892</name>
</gene>
<sequence precursor="true">MSNKLKATGLVGLVLLLFVGVGASGGSHDDAKNQSSQVSSHVEKKASSQATSHVASSQTSSEKKAATSVTSSSASSKAVAASSSATATGNPETQVQGLNGTVQKPLPYASQRQMVMASLDHLGRARDSHIQLSNAEEPTAKRSERLTYDPVGWHNFKFWYSESGEQTGSKQAWLMARGHLVGYQFSGLNDEARNLVPETAWMNSGNYSGMDEGNTASMLYYENHLDSWLATHPNFRLDYQVTPLYAQDELIPRKVRLAYVGYDDAGKRIQIKVGGGREESGDDDATVVYLDNASPNATINYADGTATNTVSAAPAAPAVSAPTASSSAPVASSEPSAAPATQTPAATNDPTVYVTGGGSSAVYWYGTDSMPANTNKANLVQMPESQAIQQGKRHSMTER</sequence>
<dbReference type="RefSeq" id="WP_043708400.1">
    <property type="nucleotide sequence ID" value="NZ_JALOCT010000001.1"/>
</dbReference>
<dbReference type="InterPro" id="IPR001604">
    <property type="entry name" value="Endo_G_ENPP1-like_dom"/>
</dbReference>
<dbReference type="Gene3D" id="3.40.570.10">
    <property type="entry name" value="Extracellular Endonuclease, subunit A"/>
    <property type="match status" value="1"/>
</dbReference>
<dbReference type="GO" id="GO:0046872">
    <property type="term" value="F:metal ion binding"/>
    <property type="evidence" value="ECO:0007669"/>
    <property type="project" value="InterPro"/>
</dbReference>
<evidence type="ECO:0000259" key="2">
    <source>
        <dbReference type="SMART" id="SM00892"/>
    </source>
</evidence>
<dbReference type="eggNOG" id="COG2169">
    <property type="taxonomic scope" value="Bacteria"/>
</dbReference>
<keyword evidence="3" id="KW-0540">Nuclease</keyword>
<dbReference type="InterPro" id="IPR044927">
    <property type="entry name" value="Endonuclea_NS_2"/>
</dbReference>
<dbReference type="InterPro" id="IPR044929">
    <property type="entry name" value="DNA/RNA_non-sp_Endonuclease_sf"/>
</dbReference>
<reference evidence="3 4" key="1">
    <citation type="journal article" date="2015" name="Microbiology (Mosc.)">
        <title>Genomics of the Weissella cibaria species with an examination of its metabolic traits.</title>
        <authorList>
            <person name="Lynch K.M."/>
            <person name="Lucid A."/>
            <person name="Arendt E.K."/>
            <person name="Sleator R.D."/>
            <person name="Lucey B."/>
            <person name="Coffey A."/>
        </authorList>
    </citation>
    <scope>NUCLEOTIDE SEQUENCE [LARGE SCALE GENOMIC DNA]</scope>
    <source>
        <strain evidence="3 4">MG1</strain>
    </source>
</reference>
<dbReference type="GO" id="GO:0004519">
    <property type="term" value="F:endonuclease activity"/>
    <property type="evidence" value="ECO:0007669"/>
    <property type="project" value="UniProtKB-KW"/>
</dbReference>
<feature type="region of interest" description="Disordered" evidence="1">
    <location>
        <begin position="320"/>
        <end position="352"/>
    </location>
</feature>
<feature type="domain" description="DNA/RNA non-specific endonuclease/pyrophosphatase/phosphodiesterase" evidence="2">
    <location>
        <begin position="108"/>
        <end position="308"/>
    </location>
</feature>
<feature type="compositionally biased region" description="Low complexity" evidence="1">
    <location>
        <begin position="66"/>
        <end position="76"/>
    </location>
</feature>